<proteinExistence type="predicted"/>
<gene>
    <name evidence="1" type="ORF">PFMC_05883</name>
</gene>
<dbReference type="EMBL" id="KI927620">
    <property type="protein sequence ID" value="ETW58790.1"/>
    <property type="molecule type" value="Genomic_DNA"/>
</dbReference>
<sequence>MQNKFLWGKIHLPMQDKKFLINMFRFQDNNFPLREIYNIHILPNSSFINLHPSIQCFIKQTNKTILQNHNINFYI</sequence>
<name>A0A024X143_PLAFC</name>
<dbReference type="AlphaFoldDB" id="A0A024X143"/>
<dbReference type="OMA" id="IYNIHIL"/>
<evidence type="ECO:0000313" key="1">
    <source>
        <dbReference type="EMBL" id="ETW58790.1"/>
    </source>
</evidence>
<protein>
    <submittedName>
        <fullName evidence="1">Uncharacterized protein</fullName>
    </submittedName>
</protein>
<reference evidence="1 2" key="2">
    <citation type="submission" date="2013-02" db="EMBL/GenBank/DDBJ databases">
        <title>The Genome Sequence of Plasmodium falciparum CAMP/Malaysia.</title>
        <authorList>
            <consortium name="The Broad Institute Genome Sequencing Platform"/>
            <consortium name="The Broad Institute Genome Sequencing Center for Infectious Disease"/>
            <person name="Neafsey D."/>
            <person name="Cheeseman I."/>
            <person name="Volkman S."/>
            <person name="Adams J."/>
            <person name="Walker B."/>
            <person name="Young S.K."/>
            <person name="Zeng Q."/>
            <person name="Gargeya S."/>
            <person name="Fitzgerald M."/>
            <person name="Haas B."/>
            <person name="Abouelleil A."/>
            <person name="Alvarado L."/>
            <person name="Arachchi H.M."/>
            <person name="Berlin A.M."/>
            <person name="Chapman S.B."/>
            <person name="Dewar J."/>
            <person name="Goldberg J."/>
            <person name="Griggs A."/>
            <person name="Gujja S."/>
            <person name="Hansen M."/>
            <person name="Howarth C."/>
            <person name="Imamovic A."/>
            <person name="Larimer J."/>
            <person name="McCowan C."/>
            <person name="Murphy C."/>
            <person name="Neiman D."/>
            <person name="Pearson M."/>
            <person name="Priest M."/>
            <person name="Roberts A."/>
            <person name="Saif S."/>
            <person name="Shea T."/>
            <person name="Sisk P."/>
            <person name="Sykes S."/>
            <person name="Wortman J."/>
            <person name="Nusbaum C."/>
            <person name="Birren B."/>
        </authorList>
    </citation>
    <scope>NUCLEOTIDE SEQUENCE [LARGE SCALE GENOMIC DNA]</scope>
    <source>
        <strain evidence="1 2">CAMP/Malaysia</strain>
    </source>
</reference>
<evidence type="ECO:0000313" key="2">
    <source>
        <dbReference type="Proteomes" id="UP000030694"/>
    </source>
</evidence>
<dbReference type="Proteomes" id="UP000030694">
    <property type="component" value="Unassembled WGS sequence"/>
</dbReference>
<reference evidence="1 2" key="1">
    <citation type="submission" date="2013-02" db="EMBL/GenBank/DDBJ databases">
        <title>The Genome Annotation of Plasmodium falciparum CAMP/Malaysia.</title>
        <authorList>
            <consortium name="The Broad Institute Genome Sequencing Platform"/>
            <consortium name="The Broad Institute Genome Sequencing Center for Infectious Disease"/>
            <person name="Neafsey D."/>
            <person name="Hoffman S."/>
            <person name="Volkman S."/>
            <person name="Rosenthal P."/>
            <person name="Walker B."/>
            <person name="Young S.K."/>
            <person name="Zeng Q."/>
            <person name="Gargeya S."/>
            <person name="Fitzgerald M."/>
            <person name="Haas B."/>
            <person name="Abouelleil A."/>
            <person name="Allen A.W."/>
            <person name="Alvarado L."/>
            <person name="Arachchi H.M."/>
            <person name="Berlin A.M."/>
            <person name="Chapman S.B."/>
            <person name="Gainer-Dewar J."/>
            <person name="Goldberg J."/>
            <person name="Griggs A."/>
            <person name="Gujja S."/>
            <person name="Hansen M."/>
            <person name="Howarth C."/>
            <person name="Imamovic A."/>
            <person name="Ireland A."/>
            <person name="Larimer J."/>
            <person name="McCowan C."/>
            <person name="Murphy C."/>
            <person name="Pearson M."/>
            <person name="Poon T.W."/>
            <person name="Priest M."/>
            <person name="Roberts A."/>
            <person name="Saif S."/>
            <person name="Shea T."/>
            <person name="Sisk P."/>
            <person name="Sykes S."/>
            <person name="Wortman J."/>
            <person name="Nusbaum C."/>
            <person name="Birren B."/>
        </authorList>
    </citation>
    <scope>NUCLEOTIDE SEQUENCE [LARGE SCALE GENOMIC DNA]</scope>
    <source>
        <strain evidence="1 2">CAMP/Malaysia</strain>
    </source>
</reference>
<organism evidence="1 2">
    <name type="scientific">Plasmodium falciparum (isolate Camp / Malaysia)</name>
    <dbReference type="NCBI Taxonomy" id="5835"/>
    <lineage>
        <taxon>Eukaryota</taxon>
        <taxon>Sar</taxon>
        <taxon>Alveolata</taxon>
        <taxon>Apicomplexa</taxon>
        <taxon>Aconoidasida</taxon>
        <taxon>Haemosporida</taxon>
        <taxon>Plasmodiidae</taxon>
        <taxon>Plasmodium</taxon>
        <taxon>Plasmodium (Laverania)</taxon>
    </lineage>
</organism>
<accession>A0A024X143</accession>